<dbReference type="SMART" id="SM00481">
    <property type="entry name" value="POLIIIAc"/>
    <property type="match status" value="1"/>
</dbReference>
<dbReference type="PANTHER" id="PTHR45947">
    <property type="entry name" value="SULFOQUINOVOSYL TRANSFERASE SQD2"/>
    <property type="match status" value="1"/>
</dbReference>
<dbReference type="InterPro" id="IPR003141">
    <property type="entry name" value="Pol/His_phosphatase_N"/>
</dbReference>
<evidence type="ECO:0000313" key="3">
    <source>
        <dbReference type="Proteomes" id="UP000076964"/>
    </source>
</evidence>
<dbReference type="Pfam" id="PF13439">
    <property type="entry name" value="Glyco_transf_4"/>
    <property type="match status" value="1"/>
</dbReference>
<dbReference type="STRING" id="1795632.TH606_10355"/>
<reference evidence="2 3" key="1">
    <citation type="submission" date="2016-02" db="EMBL/GenBank/DDBJ databases">
        <title>Draft genome sequence of Thermodesulfatator sp. S606.</title>
        <authorList>
            <person name="Lai Q."/>
            <person name="Cao J."/>
            <person name="Dupont S."/>
            <person name="Shao Z."/>
            <person name="Jebbar M."/>
            <person name="Alain K."/>
        </authorList>
    </citation>
    <scope>NUCLEOTIDE SEQUENCE [LARGE SCALE GENOMIC DNA]</scope>
    <source>
        <strain evidence="2 3">S606</strain>
    </source>
</reference>
<name>A0A177E4G1_9BACT</name>
<feature type="domain" description="Polymerase/histidinol phosphatase N-terminal" evidence="1">
    <location>
        <begin position="8"/>
        <end position="82"/>
    </location>
</feature>
<dbReference type="EMBL" id="LSFI01000063">
    <property type="protein sequence ID" value="OAG26805.1"/>
    <property type="molecule type" value="Genomic_DNA"/>
</dbReference>
<comment type="caution">
    <text evidence="2">The sequence shown here is derived from an EMBL/GenBank/DDBJ whole genome shotgun (WGS) entry which is preliminary data.</text>
</comment>
<proteinExistence type="predicted"/>
<protein>
    <recommendedName>
        <fullName evidence="1">Polymerase/histidinol phosphatase N-terminal domain-containing protein</fullName>
    </recommendedName>
</protein>
<organism evidence="2 3">
    <name type="scientific">Thermodesulfatator autotrophicus</name>
    <dbReference type="NCBI Taxonomy" id="1795632"/>
    <lineage>
        <taxon>Bacteria</taxon>
        <taxon>Pseudomonadati</taxon>
        <taxon>Thermodesulfobacteriota</taxon>
        <taxon>Thermodesulfobacteria</taxon>
        <taxon>Thermodesulfobacteriales</taxon>
        <taxon>Thermodesulfatatoraceae</taxon>
        <taxon>Thermodesulfatator</taxon>
    </lineage>
</organism>
<dbReference type="Gene3D" id="3.20.20.140">
    <property type="entry name" value="Metal-dependent hydrolases"/>
    <property type="match status" value="1"/>
</dbReference>
<dbReference type="AlphaFoldDB" id="A0A177E4G1"/>
<evidence type="ECO:0000259" key="1">
    <source>
        <dbReference type="SMART" id="SM00481"/>
    </source>
</evidence>
<dbReference type="GO" id="GO:0016757">
    <property type="term" value="F:glycosyltransferase activity"/>
    <property type="evidence" value="ECO:0007669"/>
    <property type="project" value="TreeGrafter"/>
</dbReference>
<keyword evidence="3" id="KW-1185">Reference proteome</keyword>
<accession>A0A177E4G1</accession>
<dbReference type="InterPro" id="IPR050194">
    <property type="entry name" value="Glycosyltransferase_grp1"/>
</dbReference>
<dbReference type="InterPro" id="IPR016195">
    <property type="entry name" value="Pol/histidinol_Pase-like"/>
</dbReference>
<dbReference type="SUPFAM" id="SSF89550">
    <property type="entry name" value="PHP domain-like"/>
    <property type="match status" value="1"/>
</dbReference>
<dbReference type="OrthoDB" id="9802525at2"/>
<gene>
    <name evidence="2" type="ORF">TH606_10355</name>
</gene>
<dbReference type="Gene3D" id="3.40.50.2000">
    <property type="entry name" value="Glycogen Phosphorylase B"/>
    <property type="match status" value="2"/>
</dbReference>
<dbReference type="CDD" id="cd07432">
    <property type="entry name" value="PHP_HisPPase"/>
    <property type="match status" value="1"/>
</dbReference>
<dbReference type="PANTHER" id="PTHR45947:SF3">
    <property type="entry name" value="SULFOQUINOVOSYL TRANSFERASE SQD2"/>
    <property type="match status" value="1"/>
</dbReference>
<sequence>MTTFTAKADLHVHSKASNSPAGWLSSIFNCPESYTEPKELYKRLKERGMTFVTITDHNSIYGVLEIADMPDVFISCEYTVTFPDEKCDIHVLCYGISESEHKILNKLRKNVYDFIDYLKEKNIAHTLAHPLYPVNRKPLSVSIVEKFILLFDNWEIINGTRSQKTQHIEKSIIEKYQGFEKIKKLEEKYNIRSRRTRPNISFTAGSDDHGGMDAGRTWTEAKATTIKEFLDAINNGKTQATTEKLGEERLINTVLRIAYKHFEKNNKIPEEIKEIGDHIFLFKKNNFADYLIKNFININGNRELILKELIKKAPFWTFEKTKREFNPHNLGEFIVAISLQLLPIIILYLQKEEENHTKNIANKLKIKTMETNRLAYVTDTYYEINGVSRTAQIIKNIKIKHNLPIDIITMSNKSLNDEKCINLNTYIDLPTPFYNEFRLRIPSIIDIFDLIKERNYSHIHIATPAPLGILFFLAGKIFKLPISFTFHTDVPQYILKYTENPKNYELSWKLLSWFSNQCDKILVPSKVYAKKLIFHGVDKSKIRIFIRGVDTNLFNPNKKEKFFWEKEFNIKTNKRKILYVGRISKEKN</sequence>
<dbReference type="Proteomes" id="UP000076964">
    <property type="component" value="Unassembled WGS sequence"/>
</dbReference>
<evidence type="ECO:0000313" key="2">
    <source>
        <dbReference type="EMBL" id="OAG26805.1"/>
    </source>
</evidence>
<dbReference type="InterPro" id="IPR028098">
    <property type="entry name" value="Glyco_trans_4-like_N"/>
</dbReference>
<dbReference type="RefSeq" id="WP_068543738.1">
    <property type="nucleotide sequence ID" value="NZ_LSFI01000063.1"/>
</dbReference>
<dbReference type="SUPFAM" id="SSF53756">
    <property type="entry name" value="UDP-Glycosyltransferase/glycogen phosphorylase"/>
    <property type="match status" value="1"/>
</dbReference>